<evidence type="ECO:0000313" key="3">
    <source>
        <dbReference type="EMBL" id="GMH12837.1"/>
    </source>
</evidence>
<feature type="transmembrane region" description="Helical" evidence="2">
    <location>
        <begin position="352"/>
        <end position="377"/>
    </location>
</feature>
<evidence type="ECO:0000256" key="2">
    <source>
        <dbReference type="SAM" id="Phobius"/>
    </source>
</evidence>
<feature type="transmembrane region" description="Helical" evidence="2">
    <location>
        <begin position="298"/>
        <end position="317"/>
    </location>
</feature>
<feature type="transmembrane region" description="Helical" evidence="2">
    <location>
        <begin position="243"/>
        <end position="263"/>
    </location>
</feature>
<dbReference type="Proteomes" id="UP001279734">
    <property type="component" value="Unassembled WGS sequence"/>
</dbReference>
<accession>A0AAD3XPQ2</accession>
<feature type="transmembrane region" description="Helical" evidence="2">
    <location>
        <begin position="214"/>
        <end position="236"/>
    </location>
</feature>
<name>A0AAD3XPQ2_NEPGR</name>
<organism evidence="3 4">
    <name type="scientific">Nepenthes gracilis</name>
    <name type="common">Slender pitcher plant</name>
    <dbReference type="NCBI Taxonomy" id="150966"/>
    <lineage>
        <taxon>Eukaryota</taxon>
        <taxon>Viridiplantae</taxon>
        <taxon>Streptophyta</taxon>
        <taxon>Embryophyta</taxon>
        <taxon>Tracheophyta</taxon>
        <taxon>Spermatophyta</taxon>
        <taxon>Magnoliopsida</taxon>
        <taxon>eudicotyledons</taxon>
        <taxon>Gunneridae</taxon>
        <taxon>Pentapetalae</taxon>
        <taxon>Caryophyllales</taxon>
        <taxon>Nepenthaceae</taxon>
        <taxon>Nepenthes</taxon>
    </lineage>
</organism>
<feature type="compositionally biased region" description="Polar residues" evidence="1">
    <location>
        <begin position="101"/>
        <end position="131"/>
    </location>
</feature>
<keyword evidence="2" id="KW-0472">Membrane</keyword>
<protein>
    <submittedName>
        <fullName evidence="3">Uncharacterized protein</fullName>
    </submittedName>
</protein>
<keyword evidence="4" id="KW-1185">Reference proteome</keyword>
<keyword evidence="2" id="KW-0812">Transmembrane</keyword>
<feature type="transmembrane region" description="Helical" evidence="2">
    <location>
        <begin position="329"/>
        <end position="346"/>
    </location>
</feature>
<feature type="region of interest" description="Disordered" evidence="1">
    <location>
        <begin position="82"/>
        <end position="131"/>
    </location>
</feature>
<keyword evidence="2" id="KW-1133">Transmembrane helix</keyword>
<gene>
    <name evidence="3" type="ORF">Nepgr_014678</name>
</gene>
<dbReference type="EMBL" id="BSYO01000012">
    <property type="protein sequence ID" value="GMH12837.1"/>
    <property type="molecule type" value="Genomic_DNA"/>
</dbReference>
<proteinExistence type="predicted"/>
<sequence>MVASAGQSDHLQGHLINHSNKVEIASNQQLSNLTVSISTNLRSSNLQASAGTNAATRSSREYTSSSAEYKAKTYIPMSLQPQAQLRQQSDTRHQKTHNKFPFQSQELARQGRATSAARTSQPNCLPGSRATQIQQQPFTRTCIAERASEEPHTQNSASRSIRTIIAESKTAKGLTLNAEAHTSAAVLPGLVLAGLFGHYIDPVAGLICRVCLQLMVLLMWLLGLFCPYIGSVLSLVHGWGMQCGRMSAGCCLMVFVVFVAHSLGPSSNGPFILGVVLSSPEPSEQWRELGVFETSCDWFLNLIWKELGLCSVLLVWMDRGFTRFNLRDRVVWLFSLCCPVLLYRSFFGRGFIGWMLEMMVVLNLCWIKTCIIALISLSGGCD</sequence>
<evidence type="ECO:0000256" key="1">
    <source>
        <dbReference type="SAM" id="MobiDB-lite"/>
    </source>
</evidence>
<dbReference type="AlphaFoldDB" id="A0AAD3XPQ2"/>
<evidence type="ECO:0000313" key="4">
    <source>
        <dbReference type="Proteomes" id="UP001279734"/>
    </source>
</evidence>
<reference evidence="3" key="1">
    <citation type="submission" date="2023-05" db="EMBL/GenBank/DDBJ databases">
        <title>Nepenthes gracilis genome sequencing.</title>
        <authorList>
            <person name="Fukushima K."/>
        </authorList>
    </citation>
    <scope>NUCLEOTIDE SEQUENCE</scope>
    <source>
        <strain evidence="3">SING2019-196</strain>
    </source>
</reference>
<comment type="caution">
    <text evidence="3">The sequence shown here is derived from an EMBL/GenBank/DDBJ whole genome shotgun (WGS) entry which is preliminary data.</text>
</comment>